<dbReference type="GO" id="GO:0016829">
    <property type="term" value="F:lyase activity"/>
    <property type="evidence" value="ECO:0007669"/>
    <property type="project" value="UniProtKB-KW"/>
</dbReference>
<feature type="binding site" evidence="6">
    <location>
        <position position="82"/>
    </location>
    <ligand>
        <name>[4Fe-4S] cluster</name>
        <dbReference type="ChEBI" id="CHEBI:49883"/>
        <note>4Fe-4S-S-AdoMet</note>
    </ligand>
</feature>
<evidence type="ECO:0000256" key="3">
    <source>
        <dbReference type="ARBA" id="ARBA00022723"/>
    </source>
</evidence>
<proteinExistence type="predicted"/>
<dbReference type="InterPro" id="IPR034457">
    <property type="entry name" value="Organic_radical-activating"/>
</dbReference>
<dbReference type="PROSITE" id="PS51918">
    <property type="entry name" value="RADICAL_SAM"/>
    <property type="match status" value="1"/>
</dbReference>
<organism evidence="8 9">
    <name type="scientific">Fermentimicrarchaeum limneticum</name>
    <dbReference type="NCBI Taxonomy" id="2795018"/>
    <lineage>
        <taxon>Archaea</taxon>
        <taxon>Candidatus Micrarchaeota</taxon>
        <taxon>Candidatus Fermentimicrarchaeales</taxon>
        <taxon>Candidatus Fermentimicrarchaeaceae</taxon>
        <taxon>Candidatus Fermentimicrarchaeum</taxon>
    </lineage>
</organism>
<keyword evidence="1" id="KW-0004">4Fe-4S</keyword>
<evidence type="ECO:0000256" key="2">
    <source>
        <dbReference type="ARBA" id="ARBA00022691"/>
    </source>
</evidence>
<sequence>MLYQRLDGKRVKCALCSHRCLILDRKRGFCGVRENRGGTLYSLVYGKCASWAVDRIEKKPFYHFFPGTDVFSFATVGCNFRCLHCQNFELSQVQEIFGEDLSPEQLVKLAKKYRCVGMAYTYTEPTIFFEYANDTAILARKEGMYNVFVTNGYMTPETISEMDNIDASRIDLKSMNDKFYKRICSASLEPVLNSIKLLHKRGHIEIINLVIPTKNDSDEDLRALAKWVAALDKDIPLHFTAFYPANKMLDIPPTPAQLLEKARNIAMEEGLRYVYTGNVPGHDGENTYCPNCKELLIKRFGFDIVDYRITKDKKCPKCGTGIKIITELPKDI</sequence>
<evidence type="ECO:0000256" key="5">
    <source>
        <dbReference type="ARBA" id="ARBA00023014"/>
    </source>
</evidence>
<evidence type="ECO:0000256" key="4">
    <source>
        <dbReference type="ARBA" id="ARBA00023004"/>
    </source>
</evidence>
<dbReference type="PIRSF" id="PIRSF004869">
    <property type="entry name" value="PflX_prd"/>
    <property type="match status" value="1"/>
</dbReference>
<dbReference type="SUPFAM" id="SSF102114">
    <property type="entry name" value="Radical SAM enzymes"/>
    <property type="match status" value="1"/>
</dbReference>
<dbReference type="InterPro" id="IPR007197">
    <property type="entry name" value="rSAM"/>
</dbReference>
<dbReference type="SMART" id="SM00729">
    <property type="entry name" value="Elp3"/>
    <property type="match status" value="1"/>
</dbReference>
<name>A0A7D6BM05_FERL1</name>
<dbReference type="InterPro" id="IPR006638">
    <property type="entry name" value="Elp3/MiaA/NifB-like_rSAM"/>
</dbReference>
<evidence type="ECO:0000313" key="9">
    <source>
        <dbReference type="Proteomes" id="UP000510821"/>
    </source>
</evidence>
<dbReference type="PANTHER" id="PTHR30352:SF5">
    <property type="entry name" value="PYRUVATE FORMATE-LYASE 1-ACTIVATING ENZYME"/>
    <property type="match status" value="1"/>
</dbReference>
<evidence type="ECO:0000256" key="1">
    <source>
        <dbReference type="ARBA" id="ARBA00022485"/>
    </source>
</evidence>
<dbReference type="KEGG" id="flt:Sv326_1121"/>
<feature type="binding site" evidence="6">
    <location>
        <position position="78"/>
    </location>
    <ligand>
        <name>[4Fe-4S] cluster</name>
        <dbReference type="ChEBI" id="CHEBI:49883"/>
        <note>4Fe-4S-S-AdoMet</note>
    </ligand>
</feature>
<comment type="cofactor">
    <cofactor evidence="6">
        <name>[4Fe-4S] cluster</name>
        <dbReference type="ChEBI" id="CHEBI:49883"/>
    </cofactor>
    <text evidence="6">Binds 1 [4Fe-4S] cluster. The cluster is coordinated with 3 cysteines and an exchangeable S-adenosyl-L-methionine.</text>
</comment>
<keyword evidence="4 6" id="KW-0408">Iron</keyword>
<dbReference type="SFLD" id="SFLDG01101">
    <property type="entry name" value="Uncharacterised_Radical_SAM_Su"/>
    <property type="match status" value="1"/>
</dbReference>
<evidence type="ECO:0000313" key="8">
    <source>
        <dbReference type="EMBL" id="QLJ53296.1"/>
    </source>
</evidence>
<feature type="binding site" evidence="6">
    <location>
        <position position="85"/>
    </location>
    <ligand>
        <name>[4Fe-4S] cluster</name>
        <dbReference type="ChEBI" id="CHEBI:49883"/>
        <note>4Fe-4S-S-AdoMet</note>
    </ligand>
</feature>
<dbReference type="PANTHER" id="PTHR30352">
    <property type="entry name" value="PYRUVATE FORMATE-LYASE-ACTIVATING ENZYME"/>
    <property type="match status" value="1"/>
</dbReference>
<feature type="domain" description="Radical SAM core" evidence="7">
    <location>
        <begin position="63"/>
        <end position="278"/>
    </location>
</feature>
<dbReference type="InterPro" id="IPR016431">
    <property type="entry name" value="Pyrv-formate_lyase-activ_prd"/>
</dbReference>
<keyword evidence="8" id="KW-0670">Pyruvate</keyword>
<evidence type="ECO:0000259" key="7">
    <source>
        <dbReference type="PROSITE" id="PS51918"/>
    </source>
</evidence>
<keyword evidence="2 6" id="KW-0949">S-adenosyl-L-methionine</keyword>
<gene>
    <name evidence="8" type="ORF">Sv326_1121</name>
</gene>
<evidence type="ECO:0000256" key="6">
    <source>
        <dbReference type="PIRSR" id="PIRSR004869-50"/>
    </source>
</evidence>
<dbReference type="Proteomes" id="UP000510821">
    <property type="component" value="Chromosome"/>
</dbReference>
<dbReference type="AlphaFoldDB" id="A0A7D6BM05"/>
<dbReference type="Pfam" id="PF04055">
    <property type="entry name" value="Radical_SAM"/>
    <property type="match status" value="1"/>
</dbReference>
<dbReference type="NCBIfam" id="TIGR04337">
    <property type="entry name" value="AmmeMemoSam_rS"/>
    <property type="match status" value="1"/>
</dbReference>
<dbReference type="InterPro" id="IPR058240">
    <property type="entry name" value="rSAM_sf"/>
</dbReference>
<dbReference type="Gene3D" id="3.20.20.70">
    <property type="entry name" value="Aldolase class I"/>
    <property type="match status" value="1"/>
</dbReference>
<keyword evidence="8" id="KW-0456">Lyase</keyword>
<dbReference type="SFLD" id="SFLDS00029">
    <property type="entry name" value="Radical_SAM"/>
    <property type="match status" value="1"/>
</dbReference>
<dbReference type="EMBL" id="CP058998">
    <property type="protein sequence ID" value="QLJ53296.1"/>
    <property type="molecule type" value="Genomic_DNA"/>
</dbReference>
<dbReference type="InterPro" id="IPR027596">
    <property type="entry name" value="AmmeMemoSam_rS"/>
</dbReference>
<dbReference type="GO" id="GO:0046872">
    <property type="term" value="F:metal ion binding"/>
    <property type="evidence" value="ECO:0007669"/>
    <property type="project" value="UniProtKB-KW"/>
</dbReference>
<dbReference type="CDD" id="cd01335">
    <property type="entry name" value="Radical_SAM"/>
    <property type="match status" value="1"/>
</dbReference>
<accession>A0A7D6BM05</accession>
<reference evidence="9" key="1">
    <citation type="submission" date="2020-07" db="EMBL/GenBank/DDBJ databases">
        <title>Metabolic diversity and evolutionary history of the archaeal phylum ###Micrarchaeota### uncovered from a freshwater lake metagenome.</title>
        <authorList>
            <person name="Kadnikov V.V."/>
            <person name="Savvichev A.S."/>
            <person name="Mardanov A.V."/>
            <person name="Beletsky A.V."/>
            <person name="Chupakov A.V."/>
            <person name="Kokryatskaya N.M."/>
            <person name="Pimenov N.V."/>
            <person name="Ravin N.V."/>
        </authorList>
    </citation>
    <scope>NUCLEOTIDE SEQUENCE [LARGE SCALE GENOMIC DNA]</scope>
</reference>
<dbReference type="GO" id="GO:0051539">
    <property type="term" value="F:4 iron, 4 sulfur cluster binding"/>
    <property type="evidence" value="ECO:0007669"/>
    <property type="project" value="UniProtKB-KW"/>
</dbReference>
<dbReference type="InterPro" id="IPR013785">
    <property type="entry name" value="Aldolase_TIM"/>
</dbReference>
<keyword evidence="3 6" id="KW-0479">Metal-binding</keyword>
<protein>
    <submittedName>
        <fullName evidence="8">Pyruvate-formate lyase-activating enzyme like</fullName>
    </submittedName>
</protein>
<keyword evidence="5 6" id="KW-0411">Iron-sulfur</keyword>